<organism evidence="2 3">
    <name type="scientific">Agromyces aurantiacus</name>
    <dbReference type="NCBI Taxonomy" id="165814"/>
    <lineage>
        <taxon>Bacteria</taxon>
        <taxon>Bacillati</taxon>
        <taxon>Actinomycetota</taxon>
        <taxon>Actinomycetes</taxon>
        <taxon>Micrococcales</taxon>
        <taxon>Microbacteriaceae</taxon>
        <taxon>Agromyces</taxon>
    </lineage>
</organism>
<dbReference type="EMBL" id="JBHSJC010000001">
    <property type="protein sequence ID" value="MFC4827783.1"/>
    <property type="molecule type" value="Genomic_DNA"/>
</dbReference>
<evidence type="ECO:0000313" key="2">
    <source>
        <dbReference type="EMBL" id="MFC4827783.1"/>
    </source>
</evidence>
<comment type="caution">
    <text evidence="2">The sequence shown here is derived from an EMBL/GenBank/DDBJ whole genome shotgun (WGS) entry which is preliminary data.</text>
</comment>
<keyword evidence="3" id="KW-1185">Reference proteome</keyword>
<feature type="transmembrane region" description="Helical" evidence="1">
    <location>
        <begin position="58"/>
        <end position="81"/>
    </location>
</feature>
<name>A0ABV9R1T9_9MICO</name>
<feature type="transmembrane region" description="Helical" evidence="1">
    <location>
        <begin position="111"/>
        <end position="128"/>
    </location>
</feature>
<proteinExistence type="predicted"/>
<keyword evidence="1" id="KW-1133">Transmembrane helix</keyword>
<evidence type="ECO:0000256" key="1">
    <source>
        <dbReference type="SAM" id="Phobius"/>
    </source>
</evidence>
<sequence length="135" mass="14528">MNLARVDAIVTWAYAAGFGLPTIPIAVYHLRTAGRLPTFFGMFEMYGGRWSARYEPGAFAALLMGFLLVAAAVAFSGWLLWQGFRAGAVLNLALLPAEAVFWIGFDLPIPWVLGAARVVLALLAWSSLSPRGAAL</sequence>
<protein>
    <recommendedName>
        <fullName evidence="4">DUF4345 domain-containing protein</fullName>
    </recommendedName>
</protein>
<dbReference type="Proteomes" id="UP001595960">
    <property type="component" value="Unassembled WGS sequence"/>
</dbReference>
<keyword evidence="1" id="KW-0812">Transmembrane</keyword>
<reference evidence="3" key="1">
    <citation type="journal article" date="2019" name="Int. J. Syst. Evol. Microbiol.">
        <title>The Global Catalogue of Microorganisms (GCM) 10K type strain sequencing project: providing services to taxonomists for standard genome sequencing and annotation.</title>
        <authorList>
            <consortium name="The Broad Institute Genomics Platform"/>
            <consortium name="The Broad Institute Genome Sequencing Center for Infectious Disease"/>
            <person name="Wu L."/>
            <person name="Ma J."/>
        </authorList>
    </citation>
    <scope>NUCLEOTIDE SEQUENCE [LARGE SCALE GENOMIC DNA]</scope>
    <source>
        <strain evidence="3">CGMCC 1.12192</strain>
    </source>
</reference>
<gene>
    <name evidence="2" type="ORF">ACFPER_03215</name>
</gene>
<feature type="transmembrane region" description="Helical" evidence="1">
    <location>
        <begin position="88"/>
        <end position="105"/>
    </location>
</feature>
<dbReference type="RefSeq" id="WP_204395846.1">
    <property type="nucleotide sequence ID" value="NZ_JAFBBW010000001.1"/>
</dbReference>
<feature type="transmembrane region" description="Helical" evidence="1">
    <location>
        <begin position="12"/>
        <end position="30"/>
    </location>
</feature>
<evidence type="ECO:0000313" key="3">
    <source>
        <dbReference type="Proteomes" id="UP001595960"/>
    </source>
</evidence>
<keyword evidence="1" id="KW-0472">Membrane</keyword>
<evidence type="ECO:0008006" key="4">
    <source>
        <dbReference type="Google" id="ProtNLM"/>
    </source>
</evidence>
<accession>A0ABV9R1T9</accession>